<dbReference type="Pfam" id="PF01227">
    <property type="entry name" value="GTP_cyclohydroI"/>
    <property type="match status" value="1"/>
</dbReference>
<dbReference type="InterPro" id="IPR043133">
    <property type="entry name" value="GTP-CH-I_C/QueF"/>
</dbReference>
<dbReference type="Gene3D" id="1.10.286.10">
    <property type="match status" value="1"/>
</dbReference>
<dbReference type="FunFam" id="3.30.1130.10:FF:000001">
    <property type="entry name" value="GTP cyclohydrolase 1"/>
    <property type="match status" value="1"/>
</dbReference>
<evidence type="ECO:0000256" key="2">
    <source>
        <dbReference type="ARBA" id="ARBA00005080"/>
    </source>
</evidence>
<dbReference type="GO" id="GO:0008270">
    <property type="term" value="F:zinc ion binding"/>
    <property type="evidence" value="ECO:0007669"/>
    <property type="project" value="TreeGrafter"/>
</dbReference>
<sequence length="206" mass="23509">MKAGENKVLNESQRKQMLENAEFAFGNFLRALGYDWENDPNMKKTPYRVAKMYVNEVTSGAYSEPPKITVFPNESQYDGIVFQGNIPVHSLCAHHFASIVGVCHVAYIPKKDGNIIGLSKLNRIVDFLSKRPQTQEFLTKQIHDYINDIIPDNQGVIVFIKADHMCVKLRGIEQDSTMQTSYCSGYFKTNEIGSRKEFFDMIVNLK</sequence>
<dbReference type="EC" id="3.5.4.16" evidence="3"/>
<evidence type="ECO:0000256" key="3">
    <source>
        <dbReference type="ARBA" id="ARBA00012715"/>
    </source>
</evidence>
<dbReference type="GO" id="GO:0046654">
    <property type="term" value="P:tetrahydrofolate biosynthetic process"/>
    <property type="evidence" value="ECO:0007669"/>
    <property type="project" value="InterPro"/>
</dbReference>
<comment type="pathway">
    <text evidence="2">Cofactor biosynthesis; 7,8-dihydroneopterin triphosphate biosynthesis; 7,8-dihydroneopterin triphosphate from GTP: step 1/1.</text>
</comment>
<evidence type="ECO:0000313" key="6">
    <source>
        <dbReference type="EMBL" id="DAD83462.1"/>
    </source>
</evidence>
<evidence type="ECO:0000256" key="4">
    <source>
        <dbReference type="ARBA" id="ARBA00022801"/>
    </source>
</evidence>
<dbReference type="InterPro" id="IPR020602">
    <property type="entry name" value="GTP_CycHdrlase_I_dom"/>
</dbReference>
<dbReference type="SUPFAM" id="SSF55620">
    <property type="entry name" value="Tetrahydrobiopterin biosynthesis enzymes-like"/>
    <property type="match status" value="1"/>
</dbReference>
<dbReference type="GO" id="GO:0006729">
    <property type="term" value="P:tetrahydrobiopterin biosynthetic process"/>
    <property type="evidence" value="ECO:0007669"/>
    <property type="project" value="TreeGrafter"/>
</dbReference>
<dbReference type="EMBL" id="BK014938">
    <property type="protein sequence ID" value="DAD83462.1"/>
    <property type="molecule type" value="Genomic_DNA"/>
</dbReference>
<organism evidence="6">
    <name type="scientific">Siphoviridae sp. ctxc31</name>
    <dbReference type="NCBI Taxonomy" id="2826520"/>
    <lineage>
        <taxon>Viruses</taxon>
        <taxon>Duplodnaviria</taxon>
        <taxon>Heunggongvirae</taxon>
        <taxon>Uroviricota</taxon>
        <taxon>Caudoviricetes</taxon>
    </lineage>
</organism>
<evidence type="ECO:0000259" key="5">
    <source>
        <dbReference type="Pfam" id="PF01227"/>
    </source>
</evidence>
<dbReference type="NCBIfam" id="NF006826">
    <property type="entry name" value="PRK09347.1-3"/>
    <property type="match status" value="1"/>
</dbReference>
<comment type="catalytic activity">
    <reaction evidence="1">
        <text>GTP + H2O = 7,8-dihydroneopterin 3'-triphosphate + formate + H(+)</text>
        <dbReference type="Rhea" id="RHEA:17473"/>
        <dbReference type="ChEBI" id="CHEBI:15377"/>
        <dbReference type="ChEBI" id="CHEBI:15378"/>
        <dbReference type="ChEBI" id="CHEBI:15740"/>
        <dbReference type="ChEBI" id="CHEBI:37565"/>
        <dbReference type="ChEBI" id="CHEBI:58462"/>
        <dbReference type="EC" id="3.5.4.16"/>
    </reaction>
</comment>
<dbReference type="PANTHER" id="PTHR11109">
    <property type="entry name" value="GTP CYCLOHYDROLASE I"/>
    <property type="match status" value="1"/>
</dbReference>
<protein>
    <recommendedName>
        <fullName evidence="3">GTP cyclohydrolase I</fullName>
        <ecNumber evidence="3">3.5.4.16</ecNumber>
    </recommendedName>
</protein>
<dbReference type="PANTHER" id="PTHR11109:SF7">
    <property type="entry name" value="GTP CYCLOHYDROLASE 1"/>
    <property type="match status" value="1"/>
</dbReference>
<proteinExistence type="predicted"/>
<feature type="domain" description="GTP cyclohydrolase I" evidence="5">
    <location>
        <begin position="24"/>
        <end position="202"/>
    </location>
</feature>
<dbReference type="InterPro" id="IPR001474">
    <property type="entry name" value="GTP_CycHdrlase_I"/>
</dbReference>
<evidence type="ECO:0000256" key="1">
    <source>
        <dbReference type="ARBA" id="ARBA00001052"/>
    </source>
</evidence>
<reference evidence="6" key="1">
    <citation type="journal article" date="2021" name="Proc. Natl. Acad. Sci. U.S.A.">
        <title>A Catalog of Tens of Thousands of Viruses from Human Metagenomes Reveals Hidden Associations with Chronic Diseases.</title>
        <authorList>
            <person name="Tisza M.J."/>
            <person name="Buck C.B."/>
        </authorList>
    </citation>
    <scope>NUCLEOTIDE SEQUENCE</scope>
    <source>
        <strain evidence="6">Ctxc31</strain>
    </source>
</reference>
<dbReference type="GO" id="GO:0003934">
    <property type="term" value="F:GTP cyclohydrolase I activity"/>
    <property type="evidence" value="ECO:0007669"/>
    <property type="project" value="UniProtKB-EC"/>
</dbReference>
<dbReference type="GO" id="GO:0005525">
    <property type="term" value="F:GTP binding"/>
    <property type="evidence" value="ECO:0007669"/>
    <property type="project" value="TreeGrafter"/>
</dbReference>
<dbReference type="Gene3D" id="3.30.1130.10">
    <property type="match status" value="1"/>
</dbReference>
<keyword evidence="4" id="KW-0378">Hydrolase</keyword>
<name>A0A8S5MMG2_9CAUD</name>
<accession>A0A8S5MMG2</accession>
<dbReference type="InterPro" id="IPR043134">
    <property type="entry name" value="GTP-CH-I_N"/>
</dbReference>